<evidence type="ECO:0000256" key="3">
    <source>
        <dbReference type="ARBA" id="ARBA00022679"/>
    </source>
</evidence>
<dbReference type="HOGENOM" id="CLU_000445_89_20_7"/>
<keyword evidence="6 10" id="KW-0067">ATP-binding</keyword>
<keyword evidence="8" id="KW-0812">Transmembrane</keyword>
<dbReference type="SMART" id="SM00387">
    <property type="entry name" value="HATPase_c"/>
    <property type="match status" value="1"/>
</dbReference>
<dbReference type="InterPro" id="IPR036097">
    <property type="entry name" value="HisK_dim/P_sf"/>
</dbReference>
<dbReference type="InterPro" id="IPR007487">
    <property type="entry name" value="ABC_transpt-TYRBP-like"/>
</dbReference>
<keyword evidence="8" id="KW-1133">Transmembrane helix</keyword>
<keyword evidence="8" id="KW-0472">Membrane</keyword>
<keyword evidence="3" id="KW-0808">Transferase</keyword>
<dbReference type="InterPro" id="IPR004358">
    <property type="entry name" value="Sig_transdc_His_kin-like_C"/>
</dbReference>
<dbReference type="STRING" id="525898.Sdel_0744"/>
<dbReference type="PROSITE" id="PS50109">
    <property type="entry name" value="HIS_KIN"/>
    <property type="match status" value="1"/>
</dbReference>
<dbReference type="SUPFAM" id="SSF47384">
    <property type="entry name" value="Homodimeric domain of signal transducing histidine kinase"/>
    <property type="match status" value="1"/>
</dbReference>
<evidence type="ECO:0000256" key="8">
    <source>
        <dbReference type="SAM" id="Phobius"/>
    </source>
</evidence>
<dbReference type="SUPFAM" id="SSF55874">
    <property type="entry name" value="ATPase domain of HSP90 chaperone/DNA topoisomerase II/histidine kinase"/>
    <property type="match status" value="1"/>
</dbReference>
<evidence type="ECO:0000256" key="5">
    <source>
        <dbReference type="ARBA" id="ARBA00022777"/>
    </source>
</evidence>
<dbReference type="Gene3D" id="3.30.565.10">
    <property type="entry name" value="Histidine kinase-like ATPase, C-terminal domain"/>
    <property type="match status" value="1"/>
</dbReference>
<reference evidence="11" key="1">
    <citation type="submission" date="2009-11" db="EMBL/GenBank/DDBJ databases">
        <title>The complete genome of Sulfurospirillum deleyianum DSM 6946.</title>
        <authorList>
            <consortium name="US DOE Joint Genome Institute (JGI-PGF)"/>
            <person name="Lucas S."/>
            <person name="Copeland A."/>
            <person name="Lapidus A."/>
            <person name="Glavina del Rio T."/>
            <person name="Dalin E."/>
            <person name="Tice H."/>
            <person name="Bruce D."/>
            <person name="Goodwin L."/>
            <person name="Pitluck S."/>
            <person name="Kyrpides N."/>
            <person name="Mavromatis K."/>
            <person name="Ivanova N."/>
            <person name="Ovchinnikova G."/>
            <person name="Munk A.C."/>
            <person name="Lu M."/>
            <person name="Brettin T."/>
            <person name="Detter J.C."/>
            <person name="Han C."/>
            <person name="Tapia R."/>
            <person name="Larimer F."/>
            <person name="Land M."/>
            <person name="Hauser L."/>
            <person name="Markowitz V."/>
            <person name="Cheng J.F."/>
            <person name="Hugenholtz P."/>
            <person name="Woyke T."/>
            <person name="Wu D."/>
            <person name="Aumann P."/>
            <person name="Schneider S."/>
            <person name="Lang E."/>
            <person name="Spring S."/>
            <person name="Klenk H.P."/>
            <person name="Eisen J.A."/>
        </authorList>
    </citation>
    <scope>NUCLEOTIDE SEQUENCE [LARGE SCALE GENOMIC DNA]</scope>
    <source>
        <strain evidence="11">ATCC 51133 / DSM 6946 / 5175</strain>
    </source>
</reference>
<accession>D1B107</accession>
<dbReference type="Gene3D" id="3.40.50.2300">
    <property type="match status" value="2"/>
</dbReference>
<keyword evidence="4" id="KW-0547">Nucleotide-binding</keyword>
<dbReference type="GO" id="GO:0000155">
    <property type="term" value="F:phosphorelay sensor kinase activity"/>
    <property type="evidence" value="ECO:0007669"/>
    <property type="project" value="InterPro"/>
</dbReference>
<dbReference type="AlphaFoldDB" id="D1B107"/>
<keyword evidence="11" id="KW-1185">Reference proteome</keyword>
<dbReference type="Proteomes" id="UP000002222">
    <property type="component" value="Chromosome"/>
</dbReference>
<dbReference type="InterPro" id="IPR003594">
    <property type="entry name" value="HATPase_dom"/>
</dbReference>
<organism evidence="10 11">
    <name type="scientific">Sulfurospirillum deleyianum (strain ATCC 51133 / DSM 6946 / 5175)</name>
    <dbReference type="NCBI Taxonomy" id="525898"/>
    <lineage>
        <taxon>Bacteria</taxon>
        <taxon>Pseudomonadati</taxon>
        <taxon>Campylobacterota</taxon>
        <taxon>Epsilonproteobacteria</taxon>
        <taxon>Campylobacterales</taxon>
        <taxon>Sulfurospirillaceae</taxon>
        <taxon>Sulfurospirillum</taxon>
    </lineage>
</organism>
<dbReference type="PANTHER" id="PTHR43065">
    <property type="entry name" value="SENSOR HISTIDINE KINASE"/>
    <property type="match status" value="1"/>
</dbReference>
<dbReference type="PANTHER" id="PTHR43065:SF46">
    <property type="entry name" value="C4-DICARBOXYLATE TRANSPORT SENSOR PROTEIN DCTB"/>
    <property type="match status" value="1"/>
</dbReference>
<evidence type="ECO:0000256" key="6">
    <source>
        <dbReference type="ARBA" id="ARBA00022840"/>
    </source>
</evidence>
<evidence type="ECO:0000313" key="10">
    <source>
        <dbReference type="EMBL" id="ACZ11777.1"/>
    </source>
</evidence>
<keyword evidence="7" id="KW-0902">Two-component regulatory system</keyword>
<name>D1B107_SULD5</name>
<gene>
    <name evidence="10" type="ordered locus">Sdel_0744</name>
</gene>
<reference evidence="10 11" key="2">
    <citation type="journal article" date="2010" name="Stand. Genomic Sci.">
        <title>Complete genome sequence of Sulfurospirillum deleyianum type strain (5175).</title>
        <authorList>
            <person name="Sikorski J."/>
            <person name="Lapidus A."/>
            <person name="Copeland A."/>
            <person name="Glavina Del Rio T."/>
            <person name="Nolan M."/>
            <person name="Lucas S."/>
            <person name="Chen F."/>
            <person name="Tice H."/>
            <person name="Cheng J.F."/>
            <person name="Saunders E."/>
            <person name="Bruce D."/>
            <person name="Goodwin L."/>
            <person name="Pitluck S."/>
            <person name="Ovchinnikova G."/>
            <person name="Pati A."/>
            <person name="Ivanova N."/>
            <person name="Mavromatis K."/>
            <person name="Chen A."/>
            <person name="Palaniappan K."/>
            <person name="Chain P."/>
            <person name="Land M."/>
            <person name="Hauser L."/>
            <person name="Chang Y.J."/>
            <person name="Jeffries C.D."/>
            <person name="Brettin T."/>
            <person name="Detter J.C."/>
            <person name="Han C."/>
            <person name="Rohde M."/>
            <person name="Lang E."/>
            <person name="Spring S."/>
            <person name="Goker M."/>
            <person name="Bristow J."/>
            <person name="Eisen J.A."/>
            <person name="Markowitz V."/>
            <person name="Hugenholtz P."/>
            <person name="Kyrpides N.C."/>
            <person name="Klenk H.P."/>
        </authorList>
    </citation>
    <scope>NUCLEOTIDE SEQUENCE [LARGE SCALE GENOMIC DNA]</scope>
    <source>
        <strain evidence="11">ATCC 51133 / DSM 6946 / 5175</strain>
    </source>
</reference>
<dbReference type="OrthoDB" id="5337335at2"/>
<evidence type="ECO:0000256" key="7">
    <source>
        <dbReference type="ARBA" id="ARBA00023012"/>
    </source>
</evidence>
<protein>
    <recommendedName>
        <fullName evidence="2">histidine kinase</fullName>
        <ecNumber evidence="2">2.7.13.3</ecNumber>
    </recommendedName>
</protein>
<sequence length="616" mass="71634">MRHNAFFYAFYFFLFFSHTLMAQEEKRVLIIDSYPKNFKWSNDIILGIKDVLAKSDIEADVIYMSGKAATPKDDYTTLRNLLEIKLKHTRYDLIIPVDKHAYIFLLRHYYDFFVNERILFSSMDFFSYEDALKQGLPNKISGVLKERAIEDNVKIIQTMIPSLKKLYILNEKNPEDKTNISIKNTLDAMHLKCKIEYIGDLSLQEMRDKFSTFVPDEAILFIPFYGGNYDQFYKNYKIAYTIDLFQIPVFATDSFFITRGIVGGKSILTYKLGETTAEMAQEILRNPSTPNKIVTDENHEYIFNHEKINKFNLEPFLLNQSLRFVNTPVRFLDKHKKYVDAILLILPLLILLILALIHNIYMRIKDEKKYREIELQKNKHQQFIIQQSKLAEIGEVFSSIAHQWKNPLVEITALVQKHAFSVGSAFDEKNDKYINDIMVQVRYMTDTINSFQAFIMPSTTKIVFDVNEAIETMMSIISHTIKYNYIDVKIDISHATNLMVLGYKNEFMQTLLNIVNNAKDQIMHQREAKKIKRGRISIVVYNHAHDVIIEISDNAGGIPEEKLPYIFDAYYTTKEHGHGIGLYMSKVILENKMNGKIKADNTPEGARFTITLGNVS</sequence>
<evidence type="ECO:0000313" key="11">
    <source>
        <dbReference type="Proteomes" id="UP000002222"/>
    </source>
</evidence>
<dbReference type="eggNOG" id="COG2984">
    <property type="taxonomic scope" value="Bacteria"/>
</dbReference>
<dbReference type="Pfam" id="PF02518">
    <property type="entry name" value="HATPase_c"/>
    <property type="match status" value="1"/>
</dbReference>
<dbReference type="eggNOG" id="COG4191">
    <property type="taxonomic scope" value="Bacteria"/>
</dbReference>
<dbReference type="Gene3D" id="1.10.287.130">
    <property type="match status" value="1"/>
</dbReference>
<feature type="transmembrane region" description="Helical" evidence="8">
    <location>
        <begin position="341"/>
        <end position="361"/>
    </location>
</feature>
<evidence type="ECO:0000256" key="4">
    <source>
        <dbReference type="ARBA" id="ARBA00022741"/>
    </source>
</evidence>
<keyword evidence="5" id="KW-0418">Kinase</keyword>
<evidence type="ECO:0000256" key="2">
    <source>
        <dbReference type="ARBA" id="ARBA00012438"/>
    </source>
</evidence>
<evidence type="ECO:0000256" key="1">
    <source>
        <dbReference type="ARBA" id="ARBA00000085"/>
    </source>
</evidence>
<dbReference type="InterPro" id="IPR005467">
    <property type="entry name" value="His_kinase_dom"/>
</dbReference>
<dbReference type="InterPro" id="IPR036890">
    <property type="entry name" value="HATPase_C_sf"/>
</dbReference>
<dbReference type="GO" id="GO:0005524">
    <property type="term" value="F:ATP binding"/>
    <property type="evidence" value="ECO:0007669"/>
    <property type="project" value="UniProtKB-KW"/>
</dbReference>
<dbReference type="EC" id="2.7.13.3" evidence="2"/>
<comment type="catalytic activity">
    <reaction evidence="1">
        <text>ATP + protein L-histidine = ADP + protein N-phospho-L-histidine.</text>
        <dbReference type="EC" id="2.7.13.3"/>
    </reaction>
</comment>
<proteinExistence type="predicted"/>
<feature type="domain" description="Histidine kinase" evidence="9">
    <location>
        <begin position="399"/>
        <end position="616"/>
    </location>
</feature>
<dbReference type="RefSeq" id="WP_012856543.1">
    <property type="nucleotide sequence ID" value="NC_013512.1"/>
</dbReference>
<dbReference type="KEGG" id="sdl:Sdel_0744"/>
<dbReference type="EMBL" id="CP001816">
    <property type="protein sequence ID" value="ACZ11777.1"/>
    <property type="molecule type" value="Genomic_DNA"/>
</dbReference>
<dbReference type="Pfam" id="PF04392">
    <property type="entry name" value="ABC_sub_bind"/>
    <property type="match status" value="1"/>
</dbReference>
<dbReference type="PRINTS" id="PR00344">
    <property type="entry name" value="BCTRLSENSOR"/>
</dbReference>
<evidence type="ECO:0000259" key="9">
    <source>
        <dbReference type="PROSITE" id="PS50109"/>
    </source>
</evidence>